<dbReference type="Pfam" id="PF04969">
    <property type="entry name" value="CS"/>
    <property type="match status" value="1"/>
</dbReference>
<feature type="domain" description="CHORD" evidence="5">
    <location>
        <begin position="11"/>
        <end position="70"/>
    </location>
</feature>
<reference evidence="6" key="1">
    <citation type="journal article" date="2024" name="Gigascience">
        <title>Chromosome-level genome of the poultry shaft louse Menopon gallinae provides insight into the host-switching and adaptive evolution of parasitic lice.</title>
        <authorList>
            <person name="Xu Y."/>
            <person name="Ma L."/>
            <person name="Liu S."/>
            <person name="Liang Y."/>
            <person name="Liu Q."/>
            <person name="He Z."/>
            <person name="Tian L."/>
            <person name="Duan Y."/>
            <person name="Cai W."/>
            <person name="Li H."/>
            <person name="Song F."/>
        </authorList>
    </citation>
    <scope>NUCLEOTIDE SEQUENCE</scope>
    <source>
        <strain evidence="6">Cailab_2023a</strain>
    </source>
</reference>
<dbReference type="GO" id="GO:0046872">
    <property type="term" value="F:metal ion binding"/>
    <property type="evidence" value="ECO:0007669"/>
    <property type="project" value="UniProtKB-KW"/>
</dbReference>
<keyword evidence="2" id="KW-0677">Repeat</keyword>
<dbReference type="EMBL" id="JARGDH010000001">
    <property type="protein sequence ID" value="KAL0281417.1"/>
    <property type="molecule type" value="Genomic_DNA"/>
</dbReference>
<evidence type="ECO:0000256" key="1">
    <source>
        <dbReference type="ARBA" id="ARBA00022723"/>
    </source>
</evidence>
<gene>
    <name evidence="6" type="ORF">PYX00_002409</name>
</gene>
<dbReference type="InterPro" id="IPR007051">
    <property type="entry name" value="CHORD_dom"/>
</dbReference>
<evidence type="ECO:0008006" key="7">
    <source>
        <dbReference type="Google" id="ProtNLM"/>
    </source>
</evidence>
<dbReference type="SUPFAM" id="SSF49764">
    <property type="entry name" value="HSP20-like chaperones"/>
    <property type="match status" value="1"/>
</dbReference>
<sequence>MTSGSSQLLHCYNRGCGTNFDPNDNKEDSCCFHPGNPVFHDAYKGWSCCNKRSIDFTEFLNIKGCARSFHSNVKPPEPEKPKVEKTKSDEVYEYVAPTPKVSTLERPPFDSPLVRLKPEISNALKAEIESVAAKKANADGEEEVQIGTTCKNSGCKAAYEGPETNKTKCIHHSGAPVFHEGFKYWSCCNKKTTDFAVFLEQVGCTTGEHVWVKKSNNTEANCRYDWHQTGPYVYISVYAKKYDPDKSIIEINPIRVKIHLEFPGDSSQFDKDLELYGIADVDKSGVSMMPTKVEVKLKKAEPGSWAKLNFVAPKVEKPNTEKPDSANKQLRIASEIISNKNDINFD</sequence>
<comment type="caution">
    <text evidence="6">The sequence shown here is derived from an EMBL/GenBank/DDBJ whole genome shotgun (WGS) entry which is preliminary data.</text>
</comment>
<evidence type="ECO:0000313" key="6">
    <source>
        <dbReference type="EMBL" id="KAL0281417.1"/>
    </source>
</evidence>
<dbReference type="Pfam" id="PF04968">
    <property type="entry name" value="CHORD"/>
    <property type="match status" value="2"/>
</dbReference>
<dbReference type="InterPro" id="IPR039790">
    <property type="entry name" value="CHRD1"/>
</dbReference>
<feature type="domain" description="CHORD" evidence="5">
    <location>
        <begin position="150"/>
        <end position="209"/>
    </location>
</feature>
<dbReference type="PANTHER" id="PTHR46983:SF3">
    <property type="entry name" value="CHPADIPLOID STATE MAINTENANCE PROTEIN CHPA"/>
    <property type="match status" value="1"/>
</dbReference>
<dbReference type="Gene3D" id="4.10.1130.20">
    <property type="match status" value="2"/>
</dbReference>
<dbReference type="PROSITE" id="PS51401">
    <property type="entry name" value="CHORD"/>
    <property type="match status" value="2"/>
</dbReference>
<evidence type="ECO:0000256" key="3">
    <source>
        <dbReference type="ARBA" id="ARBA00022833"/>
    </source>
</evidence>
<accession>A0AAW2IH82</accession>
<dbReference type="AlphaFoldDB" id="A0AAW2IH82"/>
<dbReference type="PANTHER" id="PTHR46983">
    <property type="entry name" value="CYSTEINE AND HISTIDINE-RICH DOMAIN-CONTAINING PROTEIN 1"/>
    <property type="match status" value="1"/>
</dbReference>
<organism evidence="6">
    <name type="scientific">Menopon gallinae</name>
    <name type="common">poultry shaft louse</name>
    <dbReference type="NCBI Taxonomy" id="328185"/>
    <lineage>
        <taxon>Eukaryota</taxon>
        <taxon>Metazoa</taxon>
        <taxon>Ecdysozoa</taxon>
        <taxon>Arthropoda</taxon>
        <taxon>Hexapoda</taxon>
        <taxon>Insecta</taxon>
        <taxon>Pterygota</taxon>
        <taxon>Neoptera</taxon>
        <taxon>Paraneoptera</taxon>
        <taxon>Psocodea</taxon>
        <taxon>Troctomorpha</taxon>
        <taxon>Phthiraptera</taxon>
        <taxon>Amblycera</taxon>
        <taxon>Menoponidae</taxon>
        <taxon>Menopon</taxon>
    </lineage>
</organism>
<dbReference type="PROSITE" id="PS51203">
    <property type="entry name" value="CS"/>
    <property type="match status" value="1"/>
</dbReference>
<proteinExistence type="predicted"/>
<protein>
    <recommendedName>
        <fullName evidence="7">Cysteine and histidine-rich domain-containing protein</fullName>
    </recommendedName>
</protein>
<evidence type="ECO:0000259" key="5">
    <source>
        <dbReference type="PROSITE" id="PS51401"/>
    </source>
</evidence>
<feature type="domain" description="CS" evidence="4">
    <location>
        <begin position="219"/>
        <end position="309"/>
    </location>
</feature>
<evidence type="ECO:0000256" key="2">
    <source>
        <dbReference type="ARBA" id="ARBA00022737"/>
    </source>
</evidence>
<dbReference type="Gene3D" id="2.60.40.790">
    <property type="match status" value="1"/>
</dbReference>
<keyword evidence="3" id="KW-0862">Zinc</keyword>
<name>A0AAW2IH82_9NEOP</name>
<keyword evidence="1" id="KW-0479">Metal-binding</keyword>
<dbReference type="InterPro" id="IPR008978">
    <property type="entry name" value="HSP20-like_chaperone"/>
</dbReference>
<evidence type="ECO:0000259" key="4">
    <source>
        <dbReference type="PROSITE" id="PS51203"/>
    </source>
</evidence>
<dbReference type="CDD" id="cd06488">
    <property type="entry name" value="p23_melusin_like"/>
    <property type="match status" value="1"/>
</dbReference>
<dbReference type="InterPro" id="IPR007052">
    <property type="entry name" value="CS_dom"/>
</dbReference>